<evidence type="ECO:0000256" key="8">
    <source>
        <dbReference type="ARBA" id="ARBA00022741"/>
    </source>
</evidence>
<dbReference type="PROSITE" id="PS50885">
    <property type="entry name" value="HAMP"/>
    <property type="match status" value="1"/>
</dbReference>
<keyword evidence="10" id="KW-0067">ATP-binding</keyword>
<evidence type="ECO:0000256" key="15">
    <source>
        <dbReference type="SAM" id="Phobius"/>
    </source>
</evidence>
<keyword evidence="9 18" id="KW-0418">Kinase</keyword>
<comment type="subcellular location">
    <subcellularLocation>
        <location evidence="2">Cell membrane</location>
        <topology evidence="2">Multi-pass membrane protein</topology>
    </subcellularLocation>
</comment>
<gene>
    <name evidence="18" type="ORF">DFQ01_11529</name>
</gene>
<comment type="caution">
    <text evidence="18">The sequence shown here is derived from an EMBL/GenBank/DDBJ whole genome shotgun (WGS) entry which is preliminary data.</text>
</comment>
<dbReference type="PANTHER" id="PTHR45528">
    <property type="entry name" value="SENSOR HISTIDINE KINASE CPXA"/>
    <property type="match status" value="1"/>
</dbReference>
<dbReference type="CDD" id="cd06225">
    <property type="entry name" value="HAMP"/>
    <property type="match status" value="1"/>
</dbReference>
<evidence type="ECO:0000256" key="11">
    <source>
        <dbReference type="ARBA" id="ARBA00022989"/>
    </source>
</evidence>
<keyword evidence="7 15" id="KW-0812">Transmembrane</keyword>
<evidence type="ECO:0000313" key="19">
    <source>
        <dbReference type="Proteomes" id="UP000246635"/>
    </source>
</evidence>
<feature type="domain" description="Histidine kinase" evidence="16">
    <location>
        <begin position="270"/>
        <end position="487"/>
    </location>
</feature>
<proteinExistence type="predicted"/>
<dbReference type="InterPro" id="IPR004358">
    <property type="entry name" value="Sig_transdc_His_kin-like_C"/>
</dbReference>
<keyword evidence="4" id="KW-1003">Cell membrane</keyword>
<dbReference type="FunFam" id="1.10.287.130:FF:000001">
    <property type="entry name" value="Two-component sensor histidine kinase"/>
    <property type="match status" value="1"/>
</dbReference>
<dbReference type="EC" id="2.7.13.3" evidence="3"/>
<dbReference type="GO" id="GO:0000155">
    <property type="term" value="F:phosphorelay sensor kinase activity"/>
    <property type="evidence" value="ECO:0007669"/>
    <property type="project" value="InterPro"/>
</dbReference>
<dbReference type="GO" id="GO:0005524">
    <property type="term" value="F:ATP binding"/>
    <property type="evidence" value="ECO:0007669"/>
    <property type="project" value="UniProtKB-KW"/>
</dbReference>
<dbReference type="Pfam" id="PF02518">
    <property type="entry name" value="HATPase_c"/>
    <property type="match status" value="1"/>
</dbReference>
<dbReference type="InterPro" id="IPR003594">
    <property type="entry name" value="HATPase_dom"/>
</dbReference>
<dbReference type="AlphaFoldDB" id="A0A2V2YTY8"/>
<dbReference type="InterPro" id="IPR003660">
    <property type="entry name" value="HAMP_dom"/>
</dbReference>
<organism evidence="18 19">
    <name type="scientific">Paenibacillus cellulosilyticus</name>
    <dbReference type="NCBI Taxonomy" id="375489"/>
    <lineage>
        <taxon>Bacteria</taxon>
        <taxon>Bacillati</taxon>
        <taxon>Bacillota</taxon>
        <taxon>Bacilli</taxon>
        <taxon>Bacillales</taxon>
        <taxon>Paenibacillaceae</taxon>
        <taxon>Paenibacillus</taxon>
    </lineage>
</organism>
<dbReference type="Proteomes" id="UP000246635">
    <property type="component" value="Unassembled WGS sequence"/>
</dbReference>
<keyword evidence="6" id="KW-0808">Transferase</keyword>
<dbReference type="Pfam" id="PF00512">
    <property type="entry name" value="HisKA"/>
    <property type="match status" value="1"/>
</dbReference>
<sequence>MRNKPIRTQFILVFLSFMILLILCMTAGNLVLLKPFYIWTQTRELEQLSNKLVQENDLEGTAFGALVEEAEYHYQASIDIFDTNGNGLFNSKEDGEEMGHGRRLMKEPFSSKEMSQLDKGGTVTKVHEEFEHNTVNLTVYRKLPDGNIIAITTGLAASEKSVGILNRFLLIVCGLFLLVALVTAIRFATYFSKPIVRLQQLAHRMTLFDFSRGWQEHRRDELGQLGEDMNKLSDIIGSFTRELKEKNEQLEAELERKDRLEQTRKLFVSNVSHELKTPIALIQGYAEGLRQNVNDDAESRTEYSEVIIDEARKMNELVRELLLLSQLEAGQASYYPEPFDLEGSILKTIQRLRKLYSPEQVQFEFEFQPGLGWVIGDEAKINQVINNYMTNAAYFTLKPGVVSVSMTEHNGSARVAVFNSGNSIPEDEMPQIWESFYRADKARTRTDNRTGLGLSIVKGIMDMHGTSYGVYNTNGGVVFWFDLRLAEEGKLQ</sequence>
<dbReference type="SMART" id="SM00388">
    <property type="entry name" value="HisKA"/>
    <property type="match status" value="1"/>
</dbReference>
<protein>
    <recommendedName>
        <fullName evidence="3">histidine kinase</fullName>
        <ecNumber evidence="3">2.7.13.3</ecNumber>
    </recommendedName>
</protein>
<dbReference type="GO" id="GO:0005886">
    <property type="term" value="C:plasma membrane"/>
    <property type="evidence" value="ECO:0007669"/>
    <property type="project" value="UniProtKB-SubCell"/>
</dbReference>
<evidence type="ECO:0000256" key="14">
    <source>
        <dbReference type="SAM" id="Coils"/>
    </source>
</evidence>
<comment type="catalytic activity">
    <reaction evidence="1">
        <text>ATP + protein L-histidine = ADP + protein N-phospho-L-histidine.</text>
        <dbReference type="EC" id="2.7.13.3"/>
    </reaction>
</comment>
<evidence type="ECO:0000256" key="7">
    <source>
        <dbReference type="ARBA" id="ARBA00022692"/>
    </source>
</evidence>
<feature type="coiled-coil region" evidence="14">
    <location>
        <begin position="236"/>
        <end position="263"/>
    </location>
</feature>
<keyword evidence="11 15" id="KW-1133">Transmembrane helix</keyword>
<evidence type="ECO:0000256" key="6">
    <source>
        <dbReference type="ARBA" id="ARBA00022679"/>
    </source>
</evidence>
<evidence type="ECO:0000256" key="1">
    <source>
        <dbReference type="ARBA" id="ARBA00000085"/>
    </source>
</evidence>
<evidence type="ECO:0000259" key="16">
    <source>
        <dbReference type="PROSITE" id="PS50109"/>
    </source>
</evidence>
<dbReference type="SUPFAM" id="SSF47384">
    <property type="entry name" value="Homodimeric domain of signal transducing histidine kinase"/>
    <property type="match status" value="1"/>
</dbReference>
<dbReference type="OrthoDB" id="9762826at2"/>
<feature type="transmembrane region" description="Helical" evidence="15">
    <location>
        <begin position="168"/>
        <end position="191"/>
    </location>
</feature>
<dbReference type="Gene3D" id="1.10.287.130">
    <property type="match status" value="1"/>
</dbReference>
<keyword evidence="8" id="KW-0547">Nucleotide-binding</keyword>
<evidence type="ECO:0000313" key="18">
    <source>
        <dbReference type="EMBL" id="PWV99313.1"/>
    </source>
</evidence>
<dbReference type="InterPro" id="IPR003661">
    <property type="entry name" value="HisK_dim/P_dom"/>
</dbReference>
<keyword evidence="5" id="KW-0597">Phosphoprotein</keyword>
<evidence type="ECO:0000259" key="17">
    <source>
        <dbReference type="PROSITE" id="PS50885"/>
    </source>
</evidence>
<name>A0A2V2YTY8_9BACL</name>
<dbReference type="SUPFAM" id="SSF55874">
    <property type="entry name" value="ATPase domain of HSP90 chaperone/DNA topoisomerase II/histidine kinase"/>
    <property type="match status" value="1"/>
</dbReference>
<dbReference type="InterPro" id="IPR050398">
    <property type="entry name" value="HssS/ArlS-like"/>
</dbReference>
<dbReference type="SUPFAM" id="SSF158472">
    <property type="entry name" value="HAMP domain-like"/>
    <property type="match status" value="1"/>
</dbReference>
<evidence type="ECO:0000256" key="10">
    <source>
        <dbReference type="ARBA" id="ARBA00022840"/>
    </source>
</evidence>
<accession>A0A2V2YTY8</accession>
<dbReference type="Gene3D" id="6.10.340.10">
    <property type="match status" value="1"/>
</dbReference>
<dbReference type="InterPro" id="IPR036890">
    <property type="entry name" value="HATPase_C_sf"/>
</dbReference>
<evidence type="ECO:0000256" key="13">
    <source>
        <dbReference type="ARBA" id="ARBA00023136"/>
    </source>
</evidence>
<dbReference type="InterPro" id="IPR005467">
    <property type="entry name" value="His_kinase_dom"/>
</dbReference>
<dbReference type="InterPro" id="IPR036097">
    <property type="entry name" value="HisK_dim/P_sf"/>
</dbReference>
<dbReference type="Gene3D" id="3.30.565.10">
    <property type="entry name" value="Histidine kinase-like ATPase, C-terminal domain"/>
    <property type="match status" value="1"/>
</dbReference>
<evidence type="ECO:0000256" key="4">
    <source>
        <dbReference type="ARBA" id="ARBA00022475"/>
    </source>
</evidence>
<dbReference type="PRINTS" id="PR00344">
    <property type="entry name" value="BCTRLSENSOR"/>
</dbReference>
<dbReference type="PROSITE" id="PS50109">
    <property type="entry name" value="HIS_KIN"/>
    <property type="match status" value="1"/>
</dbReference>
<dbReference type="SMART" id="SM00387">
    <property type="entry name" value="HATPase_c"/>
    <property type="match status" value="1"/>
</dbReference>
<feature type="transmembrane region" description="Helical" evidence="15">
    <location>
        <begin position="12"/>
        <end position="33"/>
    </location>
</feature>
<feature type="domain" description="HAMP" evidence="17">
    <location>
        <begin position="189"/>
        <end position="241"/>
    </location>
</feature>
<dbReference type="PANTHER" id="PTHR45528:SF1">
    <property type="entry name" value="SENSOR HISTIDINE KINASE CPXA"/>
    <property type="match status" value="1"/>
</dbReference>
<dbReference type="EMBL" id="QGTQ01000015">
    <property type="protein sequence ID" value="PWV99313.1"/>
    <property type="molecule type" value="Genomic_DNA"/>
</dbReference>
<keyword evidence="13 15" id="KW-0472">Membrane</keyword>
<keyword evidence="12" id="KW-0902">Two-component regulatory system</keyword>
<dbReference type="CDD" id="cd00082">
    <property type="entry name" value="HisKA"/>
    <property type="match status" value="1"/>
</dbReference>
<keyword evidence="19" id="KW-1185">Reference proteome</keyword>
<evidence type="ECO:0000256" key="5">
    <source>
        <dbReference type="ARBA" id="ARBA00022553"/>
    </source>
</evidence>
<evidence type="ECO:0000256" key="2">
    <source>
        <dbReference type="ARBA" id="ARBA00004651"/>
    </source>
</evidence>
<evidence type="ECO:0000256" key="12">
    <source>
        <dbReference type="ARBA" id="ARBA00023012"/>
    </source>
</evidence>
<evidence type="ECO:0000256" key="9">
    <source>
        <dbReference type="ARBA" id="ARBA00022777"/>
    </source>
</evidence>
<reference evidence="18 19" key="1">
    <citation type="submission" date="2018-05" db="EMBL/GenBank/DDBJ databases">
        <title>Genomic Encyclopedia of Type Strains, Phase III (KMG-III): the genomes of soil and plant-associated and newly described type strains.</title>
        <authorList>
            <person name="Whitman W."/>
        </authorList>
    </citation>
    <scope>NUCLEOTIDE SEQUENCE [LARGE SCALE GENOMIC DNA]</scope>
    <source>
        <strain evidence="18 19">CECT 5696</strain>
    </source>
</reference>
<evidence type="ECO:0000256" key="3">
    <source>
        <dbReference type="ARBA" id="ARBA00012438"/>
    </source>
</evidence>
<keyword evidence="14" id="KW-0175">Coiled coil</keyword>